<evidence type="ECO:0000313" key="2">
    <source>
        <dbReference type="Proteomes" id="UP001597472"/>
    </source>
</evidence>
<name>A0ABW5KT33_9FLAO</name>
<evidence type="ECO:0000313" key="1">
    <source>
        <dbReference type="EMBL" id="MFD2551529.1"/>
    </source>
</evidence>
<keyword evidence="2" id="KW-1185">Reference proteome</keyword>
<gene>
    <name evidence="1" type="ORF">ACFSQP_06845</name>
</gene>
<dbReference type="Proteomes" id="UP001597472">
    <property type="component" value="Unassembled WGS sequence"/>
</dbReference>
<proteinExistence type="predicted"/>
<organism evidence="1 2">
    <name type="scientific">Bizionia sediminis</name>
    <dbReference type="NCBI Taxonomy" id="1737064"/>
    <lineage>
        <taxon>Bacteria</taxon>
        <taxon>Pseudomonadati</taxon>
        <taxon>Bacteroidota</taxon>
        <taxon>Flavobacteriia</taxon>
        <taxon>Flavobacteriales</taxon>
        <taxon>Flavobacteriaceae</taxon>
        <taxon>Bizionia</taxon>
    </lineage>
</organism>
<comment type="caution">
    <text evidence="1">The sequence shown here is derived from an EMBL/GenBank/DDBJ whole genome shotgun (WGS) entry which is preliminary data.</text>
</comment>
<dbReference type="RefSeq" id="WP_376892716.1">
    <property type="nucleotide sequence ID" value="NZ_JBHULS010000002.1"/>
</dbReference>
<accession>A0ABW5KT33</accession>
<dbReference type="EMBL" id="JBHULS010000002">
    <property type="protein sequence ID" value="MFD2551529.1"/>
    <property type="molecule type" value="Genomic_DNA"/>
</dbReference>
<sequence length="181" mass="20880">MKKTILFLGLILCFSCKNETTNTKSQELQEPEPIAKVTDNIFTFSVELKTEEADILELYYVDDFPDAPFTREKRMAKSIEAGSDFQTIEFKLPKNSLPYKMRLDIGDNGNKFETPVFINSIKLTLNNNVIAIDDTLMDSFFQPNEYVTKIEGGYLRKTIENKYDPFITARPLLIKKIELEL</sequence>
<reference evidence="2" key="1">
    <citation type="journal article" date="2019" name="Int. J. Syst. Evol. Microbiol.">
        <title>The Global Catalogue of Microorganisms (GCM) 10K type strain sequencing project: providing services to taxonomists for standard genome sequencing and annotation.</title>
        <authorList>
            <consortium name="The Broad Institute Genomics Platform"/>
            <consortium name="The Broad Institute Genome Sequencing Center for Infectious Disease"/>
            <person name="Wu L."/>
            <person name="Ma J."/>
        </authorList>
    </citation>
    <scope>NUCLEOTIDE SEQUENCE [LARGE SCALE GENOMIC DNA]</scope>
    <source>
        <strain evidence="2">KCTC 42587</strain>
    </source>
</reference>
<protein>
    <submittedName>
        <fullName evidence="1">Uncharacterized protein</fullName>
    </submittedName>
</protein>